<dbReference type="GO" id="GO:0019262">
    <property type="term" value="P:N-acetylneuraminate catabolic process"/>
    <property type="evidence" value="ECO:0007669"/>
    <property type="project" value="TreeGrafter"/>
</dbReference>
<dbReference type="GO" id="GO:0005975">
    <property type="term" value="P:carbohydrate metabolic process"/>
    <property type="evidence" value="ECO:0007669"/>
    <property type="project" value="InterPro"/>
</dbReference>
<dbReference type="GO" id="GO:0042802">
    <property type="term" value="F:identical protein binding"/>
    <property type="evidence" value="ECO:0007669"/>
    <property type="project" value="TreeGrafter"/>
</dbReference>
<organism evidence="2 3">
    <name type="scientific">Roseibium marinum</name>
    <dbReference type="NCBI Taxonomy" id="281252"/>
    <lineage>
        <taxon>Bacteria</taxon>
        <taxon>Pseudomonadati</taxon>
        <taxon>Pseudomonadota</taxon>
        <taxon>Alphaproteobacteria</taxon>
        <taxon>Hyphomicrobiales</taxon>
        <taxon>Stappiaceae</taxon>
        <taxon>Roseibium</taxon>
    </lineage>
</organism>
<dbReference type="GO" id="GO:0006046">
    <property type="term" value="P:N-acetylglucosamine catabolic process"/>
    <property type="evidence" value="ECO:0007669"/>
    <property type="project" value="TreeGrafter"/>
</dbReference>
<evidence type="ECO:0000313" key="3">
    <source>
        <dbReference type="Proteomes" id="UP000236959"/>
    </source>
</evidence>
<dbReference type="PANTHER" id="PTHR11280">
    <property type="entry name" value="GLUCOSAMINE-6-PHOSPHATE ISOMERASE"/>
    <property type="match status" value="1"/>
</dbReference>
<dbReference type="InterPro" id="IPR004547">
    <property type="entry name" value="Glucosamine6P_isomerase"/>
</dbReference>
<keyword evidence="3" id="KW-1185">Reference proteome</keyword>
<dbReference type="AlphaFoldDB" id="A0A2S3UYR3"/>
<dbReference type="SUPFAM" id="SSF100950">
    <property type="entry name" value="NagB/RpiA/CoA transferase-like"/>
    <property type="match status" value="1"/>
</dbReference>
<dbReference type="PANTHER" id="PTHR11280:SF6">
    <property type="entry name" value="GLUCOSAMINE-6-PHOSPHATE ISOMERASE NAGB"/>
    <property type="match status" value="1"/>
</dbReference>
<reference evidence="2 3" key="1">
    <citation type="submission" date="2018-01" db="EMBL/GenBank/DDBJ databases">
        <title>Genomic Encyclopedia of Archaeal and Bacterial Type Strains, Phase II (KMG-II): from individual species to whole genera.</title>
        <authorList>
            <person name="Goeker M."/>
        </authorList>
    </citation>
    <scope>NUCLEOTIDE SEQUENCE [LARGE SCALE GENOMIC DNA]</scope>
    <source>
        <strain evidence="2 3">DSM 17023</strain>
    </source>
</reference>
<comment type="caution">
    <text evidence="2">The sequence shown here is derived from an EMBL/GenBank/DDBJ whole genome shotgun (WGS) entry which is preliminary data.</text>
</comment>
<proteinExistence type="predicted"/>
<gene>
    <name evidence="2" type="ORF">CLV41_102154</name>
</gene>
<dbReference type="OrthoDB" id="9791139at2"/>
<accession>A0A2S3UYR3</accession>
<evidence type="ECO:0000313" key="2">
    <source>
        <dbReference type="EMBL" id="POF32750.1"/>
    </source>
</evidence>
<dbReference type="GO" id="GO:0004342">
    <property type="term" value="F:glucosamine-6-phosphate deaminase activity"/>
    <property type="evidence" value="ECO:0007669"/>
    <property type="project" value="InterPro"/>
</dbReference>
<dbReference type="InterPro" id="IPR037171">
    <property type="entry name" value="NagB/RpiA_transferase-like"/>
</dbReference>
<name>A0A2S3UYR3_9HYPH</name>
<dbReference type="Pfam" id="PF01182">
    <property type="entry name" value="Glucosamine_iso"/>
    <property type="match status" value="1"/>
</dbReference>
<dbReference type="InterPro" id="IPR006148">
    <property type="entry name" value="Glc/Gal-6P_isomerase"/>
</dbReference>
<dbReference type="Proteomes" id="UP000236959">
    <property type="component" value="Unassembled WGS sequence"/>
</dbReference>
<feature type="domain" description="Glucosamine/galactosamine-6-phosphate isomerase" evidence="1">
    <location>
        <begin position="8"/>
        <end position="227"/>
    </location>
</feature>
<dbReference type="EMBL" id="PPCN01000002">
    <property type="protein sequence ID" value="POF32750.1"/>
    <property type="molecule type" value="Genomic_DNA"/>
</dbReference>
<dbReference type="Gene3D" id="3.40.50.1360">
    <property type="match status" value="1"/>
</dbReference>
<sequence length="246" mass="26537">MRIEIHEDGETLGQAAAEEGARAIGAALATKGRAAIIVATGASQFETLQALVTRDLDWSRVTAFHLDEYVGIGTGHPASFRRYLRERFTGPLGNLGEFVEVNGDAGDLEAEIARLNARIAEETIDVCFAGIGENCHLAFNDPPADFETVAPYITVELDEACRRQQFGEGWFPALEDVPARAISMSIRRIAASRKIILSVPDERKAKAVANAVEGEVTNMHPASILQRHADCSLHLDRASAGLLSTA</sequence>
<dbReference type="GO" id="GO:0005737">
    <property type="term" value="C:cytoplasm"/>
    <property type="evidence" value="ECO:0007669"/>
    <property type="project" value="TreeGrafter"/>
</dbReference>
<dbReference type="GO" id="GO:0006043">
    <property type="term" value="P:glucosamine catabolic process"/>
    <property type="evidence" value="ECO:0007669"/>
    <property type="project" value="TreeGrafter"/>
</dbReference>
<dbReference type="CDD" id="cd01399">
    <property type="entry name" value="GlcN6P_deaminase"/>
    <property type="match status" value="1"/>
</dbReference>
<dbReference type="RefSeq" id="WP_103221746.1">
    <property type="nucleotide sequence ID" value="NZ_PPCN01000002.1"/>
</dbReference>
<evidence type="ECO:0000259" key="1">
    <source>
        <dbReference type="Pfam" id="PF01182"/>
    </source>
</evidence>
<protein>
    <submittedName>
        <fullName evidence="2">Glucosamine-6-phosphate deaminase</fullName>
    </submittedName>
</protein>